<dbReference type="Proteomes" id="UP000218690">
    <property type="component" value="Unassembled WGS sequence"/>
</dbReference>
<evidence type="ECO:0000313" key="1">
    <source>
        <dbReference type="EMBL" id="PCC83206.1"/>
    </source>
</evidence>
<comment type="caution">
    <text evidence="1">The sequence shown here is derived from an EMBL/GenBank/DDBJ whole genome shotgun (WGS) entry which is preliminary data.</text>
</comment>
<organism evidence="1 2">
    <name type="scientific">Corynebacterium accolens</name>
    <dbReference type="NCBI Taxonomy" id="38284"/>
    <lineage>
        <taxon>Bacteria</taxon>
        <taxon>Bacillati</taxon>
        <taxon>Actinomycetota</taxon>
        <taxon>Actinomycetes</taxon>
        <taxon>Mycobacteriales</taxon>
        <taxon>Corynebacteriaceae</taxon>
        <taxon>Corynebacterium</taxon>
    </lineage>
</organism>
<name>A0A2A4ALX3_9CORY</name>
<sequence>MEKPDTFNFAPLVGVALAKPRPLRLKIRSRKKLPHLEAHTLDIAPFEGAQLQMTMRELIDFAPAEHGIIIDGKSLSAQEVDELRPQARTQLESARQWAEEKYGVAPAVPVNGQEGPYYGTIDADLPEFVLRACGEIYEVSGELPAGKRAEFLDARYCKDDPRGAWLSLHGKPGPNGFVLRPNFAYRPAWSVQPSPQQWAADIETFPRTAEWIPDWLVIQLQEAQ</sequence>
<dbReference type="AlphaFoldDB" id="A0A2A4ALX3"/>
<reference evidence="1 2" key="1">
    <citation type="submission" date="2017-09" db="EMBL/GenBank/DDBJ databases">
        <title>Draft Genome Sequence of Corynebacterium accolens AH4003.</title>
        <authorList>
            <person name="Chen Y."/>
            <person name="Oosthuysen W.F."/>
            <person name="Kelley S."/>
            <person name="Horswill A."/>
        </authorList>
    </citation>
    <scope>NUCLEOTIDE SEQUENCE [LARGE SCALE GENOMIC DNA]</scope>
    <source>
        <strain evidence="1 2">AH4003</strain>
    </source>
</reference>
<accession>A0A2A4ALX3</accession>
<dbReference type="EMBL" id="NWBP01000016">
    <property type="protein sequence ID" value="PCC83206.1"/>
    <property type="molecule type" value="Genomic_DNA"/>
</dbReference>
<proteinExistence type="predicted"/>
<evidence type="ECO:0000313" key="2">
    <source>
        <dbReference type="Proteomes" id="UP000218690"/>
    </source>
</evidence>
<protein>
    <submittedName>
        <fullName evidence="1">Uncharacterized protein</fullName>
    </submittedName>
</protein>
<gene>
    <name evidence="1" type="ORF">COM45_05280</name>
</gene>